<evidence type="ECO:0000256" key="1">
    <source>
        <dbReference type="ARBA" id="ARBA00012368"/>
    </source>
</evidence>
<dbReference type="AlphaFoldDB" id="A0A0N4U0F3"/>
<accession>A0A0N4U0F3</accession>
<dbReference type="Proteomes" id="UP000038040">
    <property type="component" value="Unplaced"/>
</dbReference>
<protein>
    <recommendedName>
        <fullName evidence="1">phosphoinositide phospholipase C</fullName>
        <ecNumber evidence="1">3.1.4.11</ecNumber>
    </recommendedName>
</protein>
<evidence type="ECO:0000256" key="2">
    <source>
        <dbReference type="ARBA" id="ARBA00022801"/>
    </source>
</evidence>
<proteinExistence type="predicted"/>
<dbReference type="GO" id="GO:0046488">
    <property type="term" value="P:phosphatidylinositol metabolic process"/>
    <property type="evidence" value="ECO:0007669"/>
    <property type="project" value="TreeGrafter"/>
</dbReference>
<evidence type="ECO:0000313" key="6">
    <source>
        <dbReference type="EMBL" id="VDN54416.1"/>
    </source>
</evidence>
<keyword evidence="8" id="KW-1185">Reference proteome</keyword>
<gene>
    <name evidence="6" type="ORF">DME_LOCUS4389</name>
</gene>
<reference evidence="6 8" key="2">
    <citation type="submission" date="2018-11" db="EMBL/GenBank/DDBJ databases">
        <authorList>
            <consortium name="Pathogen Informatics"/>
        </authorList>
    </citation>
    <scope>NUCLEOTIDE SEQUENCE [LARGE SCALE GENOMIC DNA]</scope>
</reference>
<dbReference type="GO" id="GO:0004435">
    <property type="term" value="F:phosphatidylinositol-4,5-bisphosphate phospholipase C activity"/>
    <property type="evidence" value="ECO:0007669"/>
    <property type="project" value="UniProtKB-EC"/>
</dbReference>
<sequence>MLSHVCDKRPSTYVEITFYGHFSDLSTFSKRKYRTKTVPENGIDPIIFPGMASIRLAVFEESGRLIGHRFLQVRSIQSGYRHVSLRNAFNRPIGPATLFVRFRVHDYVDQKNQYLVEALQNPIAAMKKEQAASAALVNPIETLKMRENMLHALEESEPKVFTIEMFQNEGSDEIYQTLENSLSFDKAERLKTRFYIDDMELKYASLEEFEANAKIVKLEKSFRKKFANVIETVELALQRVPSASPHKISDSAFTAYAKFEKERCEQIIALVENNKKKLLKRIDMAHKCESKQLMKLIHQKRFDDQMKSNGRAEAIEELREKYVKLGIEEQRRLNKAKERRVKEIEEKFEVMRKEMGLRTDDVCPLVFLG</sequence>
<evidence type="ECO:0000313" key="8">
    <source>
        <dbReference type="Proteomes" id="UP000274756"/>
    </source>
</evidence>
<keyword evidence="4" id="KW-0443">Lipid metabolism</keyword>
<dbReference type="GO" id="GO:0051209">
    <property type="term" value="P:release of sequestered calcium ion into cytosol"/>
    <property type="evidence" value="ECO:0007669"/>
    <property type="project" value="TreeGrafter"/>
</dbReference>
<keyword evidence="5" id="KW-0175">Coiled coil</keyword>
<dbReference type="STRING" id="318479.A0A0N4U0F3"/>
<dbReference type="Gene3D" id="2.60.40.150">
    <property type="entry name" value="C2 domain"/>
    <property type="match status" value="1"/>
</dbReference>
<dbReference type="OrthoDB" id="269822at2759"/>
<feature type="coiled-coil region" evidence="5">
    <location>
        <begin position="327"/>
        <end position="354"/>
    </location>
</feature>
<dbReference type="CDD" id="cd00275">
    <property type="entry name" value="C2_PLC_like"/>
    <property type="match status" value="1"/>
</dbReference>
<keyword evidence="2" id="KW-0378">Hydrolase</keyword>
<evidence type="ECO:0000256" key="4">
    <source>
        <dbReference type="ARBA" id="ARBA00023098"/>
    </source>
</evidence>
<evidence type="ECO:0000313" key="7">
    <source>
        <dbReference type="Proteomes" id="UP000038040"/>
    </source>
</evidence>
<evidence type="ECO:0000313" key="9">
    <source>
        <dbReference type="WBParaSite" id="DME_0000002901-mRNA-1"/>
    </source>
</evidence>
<dbReference type="SUPFAM" id="SSF49562">
    <property type="entry name" value="C2 domain (Calcium/lipid-binding domain, CaLB)"/>
    <property type="match status" value="1"/>
</dbReference>
<evidence type="ECO:0000256" key="3">
    <source>
        <dbReference type="ARBA" id="ARBA00022963"/>
    </source>
</evidence>
<dbReference type="EMBL" id="UYYG01001150">
    <property type="protein sequence ID" value="VDN54416.1"/>
    <property type="molecule type" value="Genomic_DNA"/>
</dbReference>
<dbReference type="InterPro" id="IPR035892">
    <property type="entry name" value="C2_domain_sf"/>
</dbReference>
<dbReference type="EC" id="3.1.4.11" evidence="1"/>
<dbReference type="PANTHER" id="PTHR10336">
    <property type="entry name" value="PHOSPHOINOSITIDE-SPECIFIC PHOSPHOLIPASE C FAMILY PROTEIN"/>
    <property type="match status" value="1"/>
</dbReference>
<dbReference type="PANTHER" id="PTHR10336:SF36">
    <property type="entry name" value="1-PHOSPHATIDYLINOSITOL 4,5-BISPHOSPHATE PHOSPHODIESTERASE BETA-4"/>
    <property type="match status" value="1"/>
</dbReference>
<dbReference type="GO" id="GO:0048015">
    <property type="term" value="P:phosphatidylinositol-mediated signaling"/>
    <property type="evidence" value="ECO:0007669"/>
    <property type="project" value="TreeGrafter"/>
</dbReference>
<dbReference type="Proteomes" id="UP000274756">
    <property type="component" value="Unassembled WGS sequence"/>
</dbReference>
<name>A0A0N4U0F3_DRAME</name>
<organism evidence="7 9">
    <name type="scientific">Dracunculus medinensis</name>
    <name type="common">Guinea worm</name>
    <dbReference type="NCBI Taxonomy" id="318479"/>
    <lineage>
        <taxon>Eukaryota</taxon>
        <taxon>Metazoa</taxon>
        <taxon>Ecdysozoa</taxon>
        <taxon>Nematoda</taxon>
        <taxon>Chromadorea</taxon>
        <taxon>Rhabditida</taxon>
        <taxon>Spirurina</taxon>
        <taxon>Dracunculoidea</taxon>
        <taxon>Dracunculidae</taxon>
        <taxon>Dracunculus</taxon>
    </lineage>
</organism>
<evidence type="ECO:0000256" key="5">
    <source>
        <dbReference type="SAM" id="Coils"/>
    </source>
</evidence>
<reference evidence="9" key="1">
    <citation type="submission" date="2017-02" db="UniProtKB">
        <authorList>
            <consortium name="WormBaseParasite"/>
        </authorList>
    </citation>
    <scope>IDENTIFICATION</scope>
</reference>
<keyword evidence="3" id="KW-0442">Lipid degradation</keyword>
<dbReference type="InterPro" id="IPR001192">
    <property type="entry name" value="PI-PLC_fam"/>
</dbReference>
<dbReference type="GO" id="GO:0016042">
    <property type="term" value="P:lipid catabolic process"/>
    <property type="evidence" value="ECO:0007669"/>
    <property type="project" value="UniProtKB-KW"/>
</dbReference>
<dbReference type="WBParaSite" id="DME_0000002901-mRNA-1">
    <property type="protein sequence ID" value="DME_0000002901-mRNA-1"/>
    <property type="gene ID" value="DME_0000002901"/>
</dbReference>